<evidence type="ECO:0000313" key="2">
    <source>
        <dbReference type="Proteomes" id="UP001064048"/>
    </source>
</evidence>
<comment type="caution">
    <text evidence="1">The sequence shown here is derived from an EMBL/GenBank/DDBJ whole genome shotgun (WGS) entry which is preliminary data.</text>
</comment>
<sequence>MLSERLVDAVSAVAQYQAELAVYSKKFEVVTERLMQLELSQKCCCLSAASASPRNKKGIRKQPVRSKGKLDKSDKEAVGGNLHEETDAGKSAGNGSGRSENAATDGDESVADVWQEVRNRKIRLSSVRCTAGPEVTSLKAVEIRKYVHLWNMMSGVDDIRAYMQTLCPGKGFTVEELKARGDYKSYKIGVPCELYEKCLSPEVWPENARVKAWLFRRPQDSGAASAWSKRQHNASSLGRAWWVAAPGPFHNFPALPPRAAGTRCALGQLTPQGLLQMLTLGNILKEAYGEKLGADRQAFESVVGVQERPDAEVVRDAVSLTCATTRRYPVSRNRKNQNSPSKNTKNSKQIPYLEETY</sequence>
<dbReference type="EMBL" id="CM046123">
    <property type="protein sequence ID" value="KAI8439210.1"/>
    <property type="molecule type" value="Genomic_DNA"/>
</dbReference>
<organism evidence="1 2">
    <name type="scientific">Choristoneura fumiferana</name>
    <name type="common">Spruce budworm moth</name>
    <name type="synonym">Archips fumiferana</name>
    <dbReference type="NCBI Taxonomy" id="7141"/>
    <lineage>
        <taxon>Eukaryota</taxon>
        <taxon>Metazoa</taxon>
        <taxon>Ecdysozoa</taxon>
        <taxon>Arthropoda</taxon>
        <taxon>Hexapoda</taxon>
        <taxon>Insecta</taxon>
        <taxon>Pterygota</taxon>
        <taxon>Neoptera</taxon>
        <taxon>Endopterygota</taxon>
        <taxon>Lepidoptera</taxon>
        <taxon>Glossata</taxon>
        <taxon>Ditrysia</taxon>
        <taxon>Tortricoidea</taxon>
        <taxon>Tortricidae</taxon>
        <taxon>Tortricinae</taxon>
        <taxon>Choristoneura</taxon>
    </lineage>
</organism>
<reference evidence="1 2" key="1">
    <citation type="journal article" date="2022" name="Genome Biol. Evol.">
        <title>The Spruce Budworm Genome: Reconstructing the Evolutionary History of Antifreeze Proteins.</title>
        <authorList>
            <person name="Beliveau C."/>
            <person name="Gagne P."/>
            <person name="Picq S."/>
            <person name="Vernygora O."/>
            <person name="Keeling C.I."/>
            <person name="Pinkney K."/>
            <person name="Doucet D."/>
            <person name="Wen F."/>
            <person name="Johnston J.S."/>
            <person name="Maaroufi H."/>
            <person name="Boyle B."/>
            <person name="Laroche J."/>
            <person name="Dewar K."/>
            <person name="Juretic N."/>
            <person name="Blackburn G."/>
            <person name="Nisole A."/>
            <person name="Brunet B."/>
            <person name="Brandao M."/>
            <person name="Lumley L."/>
            <person name="Duan J."/>
            <person name="Quan G."/>
            <person name="Lucarotti C.J."/>
            <person name="Roe A.D."/>
            <person name="Sperling F.A.H."/>
            <person name="Levesque R.C."/>
            <person name="Cusson M."/>
        </authorList>
    </citation>
    <scope>NUCLEOTIDE SEQUENCE [LARGE SCALE GENOMIC DNA]</scope>
    <source>
        <strain evidence="1">Glfc:IPQL:Cfum</strain>
    </source>
</reference>
<protein>
    <submittedName>
        <fullName evidence="1">Uncharacterized protein</fullName>
    </submittedName>
</protein>
<dbReference type="Proteomes" id="UP001064048">
    <property type="component" value="Chromosome 23"/>
</dbReference>
<gene>
    <name evidence="1" type="ORF">MSG28_013056</name>
</gene>
<proteinExistence type="predicted"/>
<name>A0ACC0KSC8_CHOFU</name>
<evidence type="ECO:0000313" key="1">
    <source>
        <dbReference type="EMBL" id="KAI8439210.1"/>
    </source>
</evidence>
<keyword evidence="2" id="KW-1185">Reference proteome</keyword>
<accession>A0ACC0KSC8</accession>